<evidence type="ECO:0000313" key="1">
    <source>
        <dbReference type="EMBL" id="PON70047.1"/>
    </source>
</evidence>
<dbReference type="OrthoDB" id="7763451at2759"/>
<proteinExistence type="predicted"/>
<gene>
    <name evidence="1" type="ORF">TorRG33x02_258010</name>
</gene>
<dbReference type="Proteomes" id="UP000237000">
    <property type="component" value="Unassembled WGS sequence"/>
</dbReference>
<dbReference type="EMBL" id="JXTC01000285">
    <property type="protein sequence ID" value="PON70047.1"/>
    <property type="molecule type" value="Genomic_DNA"/>
</dbReference>
<organism evidence="1 2">
    <name type="scientific">Trema orientale</name>
    <name type="common">Charcoal tree</name>
    <name type="synonym">Celtis orientalis</name>
    <dbReference type="NCBI Taxonomy" id="63057"/>
    <lineage>
        <taxon>Eukaryota</taxon>
        <taxon>Viridiplantae</taxon>
        <taxon>Streptophyta</taxon>
        <taxon>Embryophyta</taxon>
        <taxon>Tracheophyta</taxon>
        <taxon>Spermatophyta</taxon>
        <taxon>Magnoliopsida</taxon>
        <taxon>eudicotyledons</taxon>
        <taxon>Gunneridae</taxon>
        <taxon>Pentapetalae</taxon>
        <taxon>rosids</taxon>
        <taxon>fabids</taxon>
        <taxon>Rosales</taxon>
        <taxon>Cannabaceae</taxon>
        <taxon>Trema</taxon>
    </lineage>
</organism>
<name>A0A2P5D9T9_TREOI</name>
<dbReference type="InParanoid" id="A0A2P5D9T9"/>
<sequence length="184" mass="20594">MKMIGTEDVELELVQYKKMKHISFLSLDCESSFAALASPFTGTINGKGKASPCSNGRVYVVANMLAKGSAIGQDAMNRAKTAVESSASVKISDEYHFFMFVYATLSVYKVWVSLDFHKDDQLNTKGVPKPSDKEIDAKEPSYESGSIDTLWDTIQFWVALWVKEHKDFKDVTFADLLRGWSNLL</sequence>
<dbReference type="AlphaFoldDB" id="A0A2P5D9T9"/>
<accession>A0A2P5D9T9</accession>
<comment type="caution">
    <text evidence="1">The sequence shown here is derived from an EMBL/GenBank/DDBJ whole genome shotgun (WGS) entry which is preliminary data.</text>
</comment>
<evidence type="ECO:0000313" key="2">
    <source>
        <dbReference type="Proteomes" id="UP000237000"/>
    </source>
</evidence>
<reference evidence="2" key="1">
    <citation type="submission" date="2016-06" db="EMBL/GenBank/DDBJ databases">
        <title>Parallel loss of symbiosis genes in relatives of nitrogen-fixing non-legume Parasponia.</title>
        <authorList>
            <person name="Van Velzen R."/>
            <person name="Holmer R."/>
            <person name="Bu F."/>
            <person name="Rutten L."/>
            <person name="Van Zeijl A."/>
            <person name="Liu W."/>
            <person name="Santuari L."/>
            <person name="Cao Q."/>
            <person name="Sharma T."/>
            <person name="Shen D."/>
            <person name="Roswanjaya Y."/>
            <person name="Wardhani T."/>
            <person name="Kalhor M.S."/>
            <person name="Jansen J."/>
            <person name="Van den Hoogen J."/>
            <person name="Gungor B."/>
            <person name="Hartog M."/>
            <person name="Hontelez J."/>
            <person name="Verver J."/>
            <person name="Yang W.-C."/>
            <person name="Schijlen E."/>
            <person name="Repin R."/>
            <person name="Schilthuizen M."/>
            <person name="Schranz E."/>
            <person name="Heidstra R."/>
            <person name="Miyata K."/>
            <person name="Fedorova E."/>
            <person name="Kohlen W."/>
            <person name="Bisseling T."/>
            <person name="Smit S."/>
            <person name="Geurts R."/>
        </authorList>
    </citation>
    <scope>NUCLEOTIDE SEQUENCE [LARGE SCALE GENOMIC DNA]</scope>
    <source>
        <strain evidence="2">cv. RG33-2</strain>
    </source>
</reference>
<keyword evidence="2" id="KW-1185">Reference proteome</keyword>
<protein>
    <submittedName>
        <fullName evidence="1">Uncharacterized protein</fullName>
    </submittedName>
</protein>